<feature type="region of interest" description="Disordered" evidence="1">
    <location>
        <begin position="1047"/>
        <end position="1077"/>
    </location>
</feature>
<dbReference type="OrthoDB" id="5428015at2759"/>
<feature type="region of interest" description="Disordered" evidence="1">
    <location>
        <begin position="96"/>
        <end position="130"/>
    </location>
</feature>
<feature type="region of interest" description="Disordered" evidence="1">
    <location>
        <begin position="318"/>
        <end position="338"/>
    </location>
</feature>
<dbReference type="GO" id="GO:0051087">
    <property type="term" value="F:protein-folding chaperone binding"/>
    <property type="evidence" value="ECO:0007669"/>
    <property type="project" value="TreeGrafter"/>
</dbReference>
<dbReference type="STRING" id="1182542.W9YGC2"/>
<dbReference type="GO" id="GO:0005737">
    <property type="term" value="C:cytoplasm"/>
    <property type="evidence" value="ECO:0007669"/>
    <property type="project" value="TreeGrafter"/>
</dbReference>
<dbReference type="HOGENOM" id="CLU_007239_0_0_1"/>
<dbReference type="GO" id="GO:0042030">
    <property type="term" value="F:ATPase inhibitor activity"/>
    <property type="evidence" value="ECO:0007669"/>
    <property type="project" value="TreeGrafter"/>
</dbReference>
<name>W9YGC2_9EURO</name>
<feature type="domain" description="Folliculin-interacting protein N-terminal" evidence="2">
    <location>
        <begin position="71"/>
        <end position="189"/>
    </location>
</feature>
<reference evidence="3 4" key="1">
    <citation type="submission" date="2013-03" db="EMBL/GenBank/DDBJ databases">
        <title>The Genome Sequence of Capronia epimyces CBS 606.96.</title>
        <authorList>
            <consortium name="The Broad Institute Genomics Platform"/>
            <person name="Cuomo C."/>
            <person name="de Hoog S."/>
            <person name="Gorbushina A."/>
            <person name="Walker B."/>
            <person name="Young S.K."/>
            <person name="Zeng Q."/>
            <person name="Gargeya S."/>
            <person name="Fitzgerald M."/>
            <person name="Haas B."/>
            <person name="Abouelleil A."/>
            <person name="Allen A.W."/>
            <person name="Alvarado L."/>
            <person name="Arachchi H.M."/>
            <person name="Berlin A.M."/>
            <person name="Chapman S.B."/>
            <person name="Gainer-Dewar J."/>
            <person name="Goldberg J."/>
            <person name="Griggs A."/>
            <person name="Gujja S."/>
            <person name="Hansen M."/>
            <person name="Howarth C."/>
            <person name="Imamovic A."/>
            <person name="Ireland A."/>
            <person name="Larimer J."/>
            <person name="McCowan C."/>
            <person name="Murphy C."/>
            <person name="Pearson M."/>
            <person name="Poon T.W."/>
            <person name="Priest M."/>
            <person name="Roberts A."/>
            <person name="Saif S."/>
            <person name="Shea T."/>
            <person name="Sisk P."/>
            <person name="Sykes S."/>
            <person name="Wortman J."/>
            <person name="Nusbaum C."/>
            <person name="Birren B."/>
        </authorList>
    </citation>
    <scope>NUCLEOTIDE SEQUENCE [LARGE SCALE GENOMIC DNA]</scope>
    <source>
        <strain evidence="3 4">CBS 606.96</strain>
    </source>
</reference>
<comment type="caution">
    <text evidence="3">The sequence shown here is derived from an EMBL/GenBank/DDBJ whole genome shotgun (WGS) entry which is preliminary data.</text>
</comment>
<evidence type="ECO:0000256" key="1">
    <source>
        <dbReference type="SAM" id="MobiDB-lite"/>
    </source>
</evidence>
<keyword evidence="4" id="KW-1185">Reference proteome</keyword>
<feature type="region of interest" description="Disordered" evidence="1">
    <location>
        <begin position="219"/>
        <end position="238"/>
    </location>
</feature>
<feature type="compositionally biased region" description="Polar residues" evidence="1">
    <location>
        <begin position="1065"/>
        <end position="1074"/>
    </location>
</feature>
<feature type="compositionally biased region" description="Low complexity" evidence="1">
    <location>
        <begin position="881"/>
        <end position="892"/>
    </location>
</feature>
<feature type="compositionally biased region" description="Polar residues" evidence="1">
    <location>
        <begin position="760"/>
        <end position="770"/>
    </location>
</feature>
<dbReference type="AlphaFoldDB" id="W9YGC2"/>
<dbReference type="Proteomes" id="UP000019478">
    <property type="component" value="Unassembled WGS sequence"/>
</dbReference>
<evidence type="ECO:0000259" key="2">
    <source>
        <dbReference type="Pfam" id="PF14636"/>
    </source>
</evidence>
<proteinExistence type="predicted"/>
<accession>W9YGC2</accession>
<feature type="compositionally biased region" description="Low complexity" evidence="1">
    <location>
        <begin position="626"/>
        <end position="635"/>
    </location>
</feature>
<gene>
    <name evidence="3" type="ORF">A1O3_00467</name>
</gene>
<sequence>MLGRLIQGYARGSQLESTTDESHTRALLWPELASDARSHSFSPPTTPFGSPSYRVAPFDDRSGLELNESRDLRLIIAQDAFGTNDRPMVLLDTQCLEPGTSSSESGSQKSSGSPYSSETGGRTIPGVPIYGHARHRSSTISGASASWARSFKESETTDHISNILDCMFGVSSATKSGSSTKMHLLPGDRSVPTDLGPRASIIATSPAATRTPLLRAKTATQATNTHRHAASPRETDMESRDAILITRMFPVSLPDSQEDLRQHRGSSAGTVDPASPVSPVREQQDSPSLQSKKPKLVEKKTPVYAAALLCYLPRSGDVRPGTSGARPSSRASTMASSIPNSYGSDSLSSWTILNTIPDHLLSPETSAQVTDQGIEIIVKKWDVILRSLAVVEEGARAEICDLLQQVNLAMISSAAKAPKGPSEQRTNQRNVYLRSPNALARNSALHRVVKHALWRVSYALRVPRVVTGFGLDPGGPWLDEARYLVRACGNKQHNFFLFNLMTAFLGNHTEWLERIGPDWYRKQFQALNQRRARPSNLACRTVIICDNRSMARRLIFLLASFLPRSYNVDPLARLGSGIISPLSTPDISSPSSAGRLASEGMMRRHAYSGSRDGSMSFSRRDVAGLSTSASSTDSTGGIGRRVKRSSQSGLSRPDFEPSSSRHPSVFSPTSDRPSQLHKTNPTSSTVTPRTGTPVPHFSTKGDSYFPEGAVADGDASSASADLARILRRESISNAQTAPSSISWGSLISNVSGLWGKKQDVSSSSNEATTKSLRDRRRVAPRMSPMPAIRPSTLERMVDEAADLQPTTPQVRDDDASVATRKQSAPSDAQPPRLRVDDKDGVVDVDINLPGFIGWDESKATSLPSSLRHHSPIFPNTDEATSSYSSRSNRFRSTGSSSAINVAGYLKRYHQDFILQGVKPYPELQDEIRQSMSQEVTPVDNLYRPFPEEEAGGELWVNVCTTLVADLRTFTIQRLTLRRRVRSFHPAAMRSNSSFDSRADDVPDENNNSHQRKSPEVAPDGPERFLVETVMDFDTTLTDAVERVLNEAEHPRQALARPHRGHSRTESVGTTSSAKSEPLEIAGSRKAKQWAHLSQSDCRQVVVGALEEVVRSVNDDLAKHQRARDVDGHVRIDGKALDHEMKQDNVLREGVKKWLLNVETRTVW</sequence>
<feature type="region of interest" description="Disordered" evidence="1">
    <location>
        <begin position="871"/>
        <end position="892"/>
    </location>
</feature>
<protein>
    <recommendedName>
        <fullName evidence="2">Folliculin-interacting protein N-terminal domain-containing protein</fullName>
    </recommendedName>
</protein>
<dbReference type="PANTHER" id="PTHR21634:SF9">
    <property type="entry name" value="RE13835P"/>
    <property type="match status" value="1"/>
</dbReference>
<feature type="region of interest" description="Disordered" evidence="1">
    <location>
        <begin position="585"/>
        <end position="714"/>
    </location>
</feature>
<dbReference type="eggNOG" id="ENOG502QUW1">
    <property type="taxonomic scope" value="Eukaryota"/>
</dbReference>
<dbReference type="EMBL" id="AMGY01000001">
    <property type="protein sequence ID" value="EXJ91917.1"/>
    <property type="molecule type" value="Genomic_DNA"/>
</dbReference>
<dbReference type="GeneID" id="19164607"/>
<dbReference type="Pfam" id="PF14636">
    <property type="entry name" value="FNIP_N"/>
    <property type="match status" value="1"/>
</dbReference>
<organism evidence="3 4">
    <name type="scientific">Capronia epimyces CBS 606.96</name>
    <dbReference type="NCBI Taxonomy" id="1182542"/>
    <lineage>
        <taxon>Eukaryota</taxon>
        <taxon>Fungi</taxon>
        <taxon>Dikarya</taxon>
        <taxon>Ascomycota</taxon>
        <taxon>Pezizomycotina</taxon>
        <taxon>Eurotiomycetes</taxon>
        <taxon>Chaetothyriomycetidae</taxon>
        <taxon>Chaetothyriales</taxon>
        <taxon>Herpotrichiellaceae</taxon>
        <taxon>Capronia</taxon>
    </lineage>
</organism>
<dbReference type="RefSeq" id="XP_007728807.1">
    <property type="nucleotide sequence ID" value="XM_007730617.1"/>
</dbReference>
<feature type="region of interest" description="Disordered" evidence="1">
    <location>
        <begin position="755"/>
        <end position="836"/>
    </location>
</feature>
<feature type="region of interest" description="Disordered" evidence="1">
    <location>
        <begin position="990"/>
        <end position="1021"/>
    </location>
</feature>
<feature type="compositionally biased region" description="Polar residues" evidence="1">
    <location>
        <begin position="657"/>
        <end position="690"/>
    </location>
</feature>
<feature type="region of interest" description="Disordered" evidence="1">
    <location>
        <begin position="257"/>
        <end position="296"/>
    </location>
</feature>
<evidence type="ECO:0000313" key="4">
    <source>
        <dbReference type="Proteomes" id="UP000019478"/>
    </source>
</evidence>
<dbReference type="InterPro" id="IPR028084">
    <property type="entry name" value="FNIP_N_dom"/>
</dbReference>
<feature type="compositionally biased region" description="Low complexity" evidence="1">
    <location>
        <begin position="99"/>
        <end position="117"/>
    </location>
</feature>
<feature type="compositionally biased region" description="Polar residues" evidence="1">
    <location>
        <begin position="325"/>
        <end position="338"/>
    </location>
</feature>
<evidence type="ECO:0000313" key="3">
    <source>
        <dbReference type="EMBL" id="EXJ91917.1"/>
    </source>
</evidence>
<dbReference type="PANTHER" id="PTHR21634">
    <property type="entry name" value="RE13835P"/>
    <property type="match status" value="1"/>
</dbReference>